<evidence type="ECO:0000313" key="2">
    <source>
        <dbReference type="Proteomes" id="UP000295807"/>
    </source>
</evidence>
<keyword evidence="2" id="KW-1185">Reference proteome</keyword>
<protein>
    <submittedName>
        <fullName evidence="1">Uncharacterized protein</fullName>
    </submittedName>
</protein>
<gene>
    <name evidence="1" type="ORF">EDD80_102314</name>
</gene>
<proteinExistence type="predicted"/>
<reference evidence="1 2" key="1">
    <citation type="submission" date="2019-03" db="EMBL/GenBank/DDBJ databases">
        <title>Genomic Encyclopedia of Type Strains, Phase IV (KMG-IV): sequencing the most valuable type-strain genomes for metagenomic binning, comparative biology and taxonomic classification.</title>
        <authorList>
            <person name="Goeker M."/>
        </authorList>
    </citation>
    <scope>NUCLEOTIDE SEQUENCE [LARGE SCALE GENOMIC DNA]</scope>
    <source>
        <strain evidence="1 2">DSM 21100</strain>
    </source>
</reference>
<dbReference type="AlphaFoldDB" id="A0A4R3KVI7"/>
<evidence type="ECO:0000313" key="1">
    <source>
        <dbReference type="EMBL" id="TCS89121.1"/>
    </source>
</evidence>
<accession>A0A4R3KVI7</accession>
<dbReference type="Proteomes" id="UP000295807">
    <property type="component" value="Unassembled WGS sequence"/>
</dbReference>
<organism evidence="1 2">
    <name type="scientific">Anseongella ginsenosidimutans</name>
    <dbReference type="NCBI Taxonomy" id="496056"/>
    <lineage>
        <taxon>Bacteria</taxon>
        <taxon>Pseudomonadati</taxon>
        <taxon>Bacteroidota</taxon>
        <taxon>Sphingobacteriia</taxon>
        <taxon>Sphingobacteriales</taxon>
        <taxon>Sphingobacteriaceae</taxon>
        <taxon>Anseongella</taxon>
    </lineage>
</organism>
<comment type="caution">
    <text evidence="1">The sequence shown here is derived from an EMBL/GenBank/DDBJ whole genome shotgun (WGS) entry which is preliminary data.</text>
</comment>
<name>A0A4R3KVI7_9SPHI</name>
<dbReference type="EMBL" id="SMAD01000002">
    <property type="protein sequence ID" value="TCS89121.1"/>
    <property type="molecule type" value="Genomic_DNA"/>
</dbReference>
<sequence>MKLRKFEGEKRNKKIICDYPCFFVIFASLTRIYEDPKYDDEEKFVIIHPG</sequence>